<feature type="transmembrane region" description="Helical" evidence="1">
    <location>
        <begin position="369"/>
        <end position="391"/>
    </location>
</feature>
<dbReference type="GO" id="GO:0042925">
    <property type="term" value="F:benzoate transmembrane transporter activity"/>
    <property type="evidence" value="ECO:0007669"/>
    <property type="project" value="InterPro"/>
</dbReference>
<keyword evidence="1" id="KW-0472">Membrane</keyword>
<protein>
    <submittedName>
        <fullName evidence="2">Benzoate membrane transport protein</fullName>
    </submittedName>
</protein>
<feature type="transmembrane region" description="Helical" evidence="1">
    <location>
        <begin position="86"/>
        <end position="116"/>
    </location>
</feature>
<dbReference type="GO" id="GO:0005886">
    <property type="term" value="C:plasma membrane"/>
    <property type="evidence" value="ECO:0007669"/>
    <property type="project" value="TreeGrafter"/>
</dbReference>
<dbReference type="NCBIfam" id="TIGR00843">
    <property type="entry name" value="benE"/>
    <property type="match status" value="1"/>
</dbReference>
<feature type="transmembrane region" description="Helical" evidence="1">
    <location>
        <begin position="177"/>
        <end position="194"/>
    </location>
</feature>
<sequence length="411" mass="42597">MSQTIPPPSPLRFSDLPHPIVAGLISVIVNYGGTFILVFQAAKIAGLSPELTASWVWSVSIGVGVTGLMLSWYFREPIITAWSTPAAAFLVTALATTPYAEAVGAYIISALAFVVLGLSGTFEKVIRLIPASIASGLLAGILLQFGIGAFGGATIDPLLVGGLIVAYVLLKRFTARYAVVGILVLGIGFLLVQGRVDFSNLSLTLAAPVFTMPVFSLNALLSVALPLFLITLTGQYMPGMLVLRNDGFKTSANPIVTVTGLGSLIMAPFGSHAFNIAAITAAIATGREAHEDPRKRWIAGIAAGVFYVLVGVFGVTLAAVFMAFPATFITTLAGLALLGTIGGSLAGALADPKTREAALITFLASAANINLLGIGGAFWGLVIGLVAYILLNGQLPKRDREALVAAKEGVK</sequence>
<accession>A0A366DY85</accession>
<feature type="transmembrane region" description="Helical" evidence="1">
    <location>
        <begin position="255"/>
        <end position="285"/>
    </location>
</feature>
<dbReference type="InterPro" id="IPR004711">
    <property type="entry name" value="Benzoate_Transporter"/>
</dbReference>
<name>A0A366DY85_9HYPH</name>
<feature type="transmembrane region" description="Helical" evidence="1">
    <location>
        <begin position="328"/>
        <end position="349"/>
    </location>
</feature>
<keyword evidence="1" id="KW-1133">Transmembrane helix</keyword>
<dbReference type="AlphaFoldDB" id="A0A366DY85"/>
<organism evidence="2 3">
    <name type="scientific">Pseudochrobactrum asaccharolyticum</name>
    <dbReference type="NCBI Taxonomy" id="354351"/>
    <lineage>
        <taxon>Bacteria</taxon>
        <taxon>Pseudomonadati</taxon>
        <taxon>Pseudomonadota</taxon>
        <taxon>Alphaproteobacteria</taxon>
        <taxon>Hyphomicrobiales</taxon>
        <taxon>Brucellaceae</taxon>
        <taxon>Pseudochrobactrum</taxon>
    </lineage>
</organism>
<dbReference type="PANTHER" id="PTHR30199:SF0">
    <property type="entry name" value="INNER MEMBRANE PROTEIN YDCO"/>
    <property type="match status" value="1"/>
</dbReference>
<evidence type="ECO:0000256" key="1">
    <source>
        <dbReference type="SAM" id="Phobius"/>
    </source>
</evidence>
<keyword evidence="3" id="KW-1185">Reference proteome</keyword>
<keyword evidence="1" id="KW-0812">Transmembrane</keyword>
<dbReference type="PANTHER" id="PTHR30199">
    <property type="entry name" value="MFS FAMILY TRANSPORTER, PREDICTED SUBSTRATE BENZOATE"/>
    <property type="match status" value="1"/>
</dbReference>
<feature type="transmembrane region" description="Helical" evidence="1">
    <location>
        <begin position="153"/>
        <end position="170"/>
    </location>
</feature>
<dbReference type="EMBL" id="QNRH01000004">
    <property type="protein sequence ID" value="RBO95017.1"/>
    <property type="molecule type" value="Genomic_DNA"/>
</dbReference>
<feature type="transmembrane region" description="Helical" evidence="1">
    <location>
        <begin position="214"/>
        <end position="234"/>
    </location>
</feature>
<dbReference type="Pfam" id="PF03594">
    <property type="entry name" value="BenE"/>
    <property type="match status" value="1"/>
</dbReference>
<evidence type="ECO:0000313" key="2">
    <source>
        <dbReference type="EMBL" id="RBO95017.1"/>
    </source>
</evidence>
<feature type="transmembrane region" description="Helical" evidence="1">
    <location>
        <begin position="20"/>
        <end position="42"/>
    </location>
</feature>
<dbReference type="RefSeq" id="WP_113944859.1">
    <property type="nucleotide sequence ID" value="NZ_JBHEEG010000001.1"/>
</dbReference>
<gene>
    <name evidence="2" type="ORF">DFR47_104380</name>
</gene>
<dbReference type="OrthoDB" id="9792424at2"/>
<comment type="caution">
    <text evidence="2">The sequence shown here is derived from an EMBL/GenBank/DDBJ whole genome shotgun (WGS) entry which is preliminary data.</text>
</comment>
<dbReference type="Proteomes" id="UP000252893">
    <property type="component" value="Unassembled WGS sequence"/>
</dbReference>
<feature type="transmembrane region" description="Helical" evidence="1">
    <location>
        <begin position="128"/>
        <end position="147"/>
    </location>
</feature>
<feature type="transmembrane region" description="Helical" evidence="1">
    <location>
        <begin position="54"/>
        <end position="74"/>
    </location>
</feature>
<proteinExistence type="predicted"/>
<reference evidence="2 3" key="1">
    <citation type="submission" date="2018-06" db="EMBL/GenBank/DDBJ databases">
        <title>Genomic Encyclopedia of Type Strains, Phase IV (KMG-IV): sequencing the most valuable type-strain genomes for metagenomic binning, comparative biology and taxonomic classification.</title>
        <authorList>
            <person name="Goeker M."/>
        </authorList>
    </citation>
    <scope>NUCLEOTIDE SEQUENCE [LARGE SCALE GENOMIC DNA]</scope>
    <source>
        <strain evidence="2 3">DSM 25619</strain>
    </source>
</reference>
<feature type="transmembrane region" description="Helical" evidence="1">
    <location>
        <begin position="297"/>
        <end position="321"/>
    </location>
</feature>
<evidence type="ECO:0000313" key="3">
    <source>
        <dbReference type="Proteomes" id="UP000252893"/>
    </source>
</evidence>